<feature type="compositionally biased region" description="Basic and acidic residues" evidence="1">
    <location>
        <begin position="68"/>
        <end position="82"/>
    </location>
</feature>
<comment type="caution">
    <text evidence="2">The sequence shown here is derived from an EMBL/GenBank/DDBJ whole genome shotgun (WGS) entry which is preliminary data.</text>
</comment>
<dbReference type="Proteomes" id="UP000324800">
    <property type="component" value="Unassembled WGS sequence"/>
</dbReference>
<feature type="compositionally biased region" description="Polar residues" evidence="1">
    <location>
        <begin position="83"/>
        <end position="101"/>
    </location>
</feature>
<sequence>MNVENDTSIEELVQQNIQKQIREDKLTCSIDRQTENPQTLDKRSVYISTQIKQSIKICIKNEIVGRDDVGEQKSNPRTEMVNKENNGQPTRVTDQQSNSMHVNKGRIITELGSNADIRESNKINATRLLEQKGSKTDKLRQKNQNYLLRATLFQANLQECAKQGNLDTLRQHNSSLRYLELENEGILDRKNKINSPSRLCRSGDYALNDGTICMICKGWNYMPQIDIFVTLQNSGDRIENEGQGSKTSTRHYRRLASGPVADVGRDLLMRYMIMR</sequence>
<accession>A0A5J4UM20</accession>
<organism evidence="2 3">
    <name type="scientific">Streblomastix strix</name>
    <dbReference type="NCBI Taxonomy" id="222440"/>
    <lineage>
        <taxon>Eukaryota</taxon>
        <taxon>Metamonada</taxon>
        <taxon>Preaxostyla</taxon>
        <taxon>Oxymonadida</taxon>
        <taxon>Streblomastigidae</taxon>
        <taxon>Streblomastix</taxon>
    </lineage>
</organism>
<reference evidence="2 3" key="1">
    <citation type="submission" date="2019-03" db="EMBL/GenBank/DDBJ databases">
        <title>Single cell metagenomics reveals metabolic interactions within the superorganism composed of flagellate Streblomastix strix and complex community of Bacteroidetes bacteria on its surface.</title>
        <authorList>
            <person name="Treitli S.C."/>
            <person name="Kolisko M."/>
            <person name="Husnik F."/>
            <person name="Keeling P."/>
            <person name="Hampl V."/>
        </authorList>
    </citation>
    <scope>NUCLEOTIDE SEQUENCE [LARGE SCALE GENOMIC DNA]</scope>
    <source>
        <strain evidence="2">ST1C</strain>
    </source>
</reference>
<evidence type="ECO:0000313" key="3">
    <source>
        <dbReference type="Proteomes" id="UP000324800"/>
    </source>
</evidence>
<dbReference type="AlphaFoldDB" id="A0A5J4UM20"/>
<evidence type="ECO:0000313" key="2">
    <source>
        <dbReference type="EMBL" id="KAA6371477.1"/>
    </source>
</evidence>
<evidence type="ECO:0000256" key="1">
    <source>
        <dbReference type="SAM" id="MobiDB-lite"/>
    </source>
</evidence>
<proteinExistence type="predicted"/>
<feature type="region of interest" description="Disordered" evidence="1">
    <location>
        <begin position="68"/>
        <end position="101"/>
    </location>
</feature>
<protein>
    <submittedName>
        <fullName evidence="2">Uncharacterized protein</fullName>
    </submittedName>
</protein>
<gene>
    <name evidence="2" type="ORF">EZS28_032994</name>
</gene>
<name>A0A5J4UM20_9EUKA</name>
<dbReference type="EMBL" id="SNRW01014419">
    <property type="protein sequence ID" value="KAA6371477.1"/>
    <property type="molecule type" value="Genomic_DNA"/>
</dbReference>